<organism evidence="9 10">
    <name type="scientific">Aromatoleum petrolei</name>
    <dbReference type="NCBI Taxonomy" id="76116"/>
    <lineage>
        <taxon>Bacteria</taxon>
        <taxon>Pseudomonadati</taxon>
        <taxon>Pseudomonadota</taxon>
        <taxon>Betaproteobacteria</taxon>
        <taxon>Rhodocyclales</taxon>
        <taxon>Rhodocyclaceae</taxon>
        <taxon>Aromatoleum</taxon>
    </lineage>
</organism>
<dbReference type="InterPro" id="IPR036909">
    <property type="entry name" value="Cyt_c-like_dom_sf"/>
</dbReference>
<sequence length="122" mass="12543">MKLVIALGAGLALSAAAALSASAAQTASGPLAQCVACHPIEKGAPHTVGPNLNGVFGQAVAHAPGFVFSKSLRARGGNWTEEELHRWLEAPQTYAPGTKMAFSGLKDAVARQEVIDALKGLR</sequence>
<dbReference type="SUPFAM" id="SSF46626">
    <property type="entry name" value="Cytochrome c"/>
    <property type="match status" value="1"/>
</dbReference>
<proteinExistence type="predicted"/>
<dbReference type="PRINTS" id="PR00604">
    <property type="entry name" value="CYTCHRMECIAB"/>
</dbReference>
<dbReference type="EMBL" id="WTVR01000054">
    <property type="protein sequence ID" value="NMF90839.1"/>
    <property type="molecule type" value="Genomic_DNA"/>
</dbReference>
<reference evidence="9 10" key="1">
    <citation type="submission" date="2019-12" db="EMBL/GenBank/DDBJ databases">
        <title>Comparative genomics gives insights into the taxonomy of the Azoarcus-Aromatoleum group and reveals separate origins of nif in the plant-associated Azoarcus and non-plant-associated Aromatoleum sub-groups.</title>
        <authorList>
            <person name="Lafos M."/>
            <person name="Maluk M."/>
            <person name="Batista M."/>
            <person name="Junghare M."/>
            <person name="Carmona M."/>
            <person name="Faoro H."/>
            <person name="Cruz L.M."/>
            <person name="Battistoni F."/>
            <person name="De Souza E."/>
            <person name="Pedrosa F."/>
            <person name="Chen W.-M."/>
            <person name="Poole P.S."/>
            <person name="Dixon R.A."/>
            <person name="James E.K."/>
        </authorList>
    </citation>
    <scope>NUCLEOTIDE SEQUENCE [LARGE SCALE GENOMIC DNA]</scope>
    <source>
        <strain evidence="9 10">ToN1</strain>
    </source>
</reference>
<evidence type="ECO:0000256" key="1">
    <source>
        <dbReference type="ARBA" id="ARBA00022448"/>
    </source>
</evidence>
<dbReference type="RefSeq" id="WP_169208173.1">
    <property type="nucleotide sequence ID" value="NZ_CP059560.1"/>
</dbReference>
<feature type="signal peptide" evidence="7">
    <location>
        <begin position="1"/>
        <end position="23"/>
    </location>
</feature>
<evidence type="ECO:0000259" key="8">
    <source>
        <dbReference type="PROSITE" id="PS51007"/>
    </source>
</evidence>
<name>A0ABX1MXL5_9RHOO</name>
<dbReference type="PANTHER" id="PTHR11961">
    <property type="entry name" value="CYTOCHROME C"/>
    <property type="match status" value="1"/>
</dbReference>
<evidence type="ECO:0000256" key="3">
    <source>
        <dbReference type="ARBA" id="ARBA00022723"/>
    </source>
</evidence>
<keyword evidence="1" id="KW-0813">Transport</keyword>
<dbReference type="Proteomes" id="UP000652074">
    <property type="component" value="Unassembled WGS sequence"/>
</dbReference>
<evidence type="ECO:0000313" key="10">
    <source>
        <dbReference type="Proteomes" id="UP000652074"/>
    </source>
</evidence>
<evidence type="ECO:0000256" key="4">
    <source>
        <dbReference type="ARBA" id="ARBA00022982"/>
    </source>
</evidence>
<dbReference type="PROSITE" id="PS51007">
    <property type="entry name" value="CYTC"/>
    <property type="match status" value="1"/>
</dbReference>
<keyword evidence="2 6" id="KW-0349">Heme</keyword>
<keyword evidence="3 6" id="KW-0479">Metal-binding</keyword>
<dbReference type="InterPro" id="IPR009056">
    <property type="entry name" value="Cyt_c-like_dom"/>
</dbReference>
<evidence type="ECO:0000256" key="5">
    <source>
        <dbReference type="ARBA" id="ARBA00023004"/>
    </source>
</evidence>
<protein>
    <submittedName>
        <fullName evidence="9">Cytochrome C class I</fullName>
    </submittedName>
</protein>
<dbReference type="Gene3D" id="1.10.760.10">
    <property type="entry name" value="Cytochrome c-like domain"/>
    <property type="match status" value="1"/>
</dbReference>
<feature type="chain" id="PRO_5045146241" evidence="7">
    <location>
        <begin position="24"/>
        <end position="122"/>
    </location>
</feature>
<evidence type="ECO:0000313" key="9">
    <source>
        <dbReference type="EMBL" id="NMF90839.1"/>
    </source>
</evidence>
<keyword evidence="10" id="KW-1185">Reference proteome</keyword>
<dbReference type="InterPro" id="IPR002327">
    <property type="entry name" value="Cyt_c_1A/1B"/>
</dbReference>
<evidence type="ECO:0000256" key="6">
    <source>
        <dbReference type="PROSITE-ProRule" id="PRU00433"/>
    </source>
</evidence>
<accession>A0ABX1MXL5</accession>
<feature type="domain" description="Cytochrome c" evidence="8">
    <location>
        <begin position="5"/>
        <end position="122"/>
    </location>
</feature>
<keyword evidence="7" id="KW-0732">Signal</keyword>
<evidence type="ECO:0000256" key="2">
    <source>
        <dbReference type="ARBA" id="ARBA00022617"/>
    </source>
</evidence>
<evidence type="ECO:0000256" key="7">
    <source>
        <dbReference type="SAM" id="SignalP"/>
    </source>
</evidence>
<comment type="caution">
    <text evidence="9">The sequence shown here is derived from an EMBL/GenBank/DDBJ whole genome shotgun (WGS) entry which is preliminary data.</text>
</comment>
<keyword evidence="4" id="KW-0249">Electron transport</keyword>
<gene>
    <name evidence="9" type="ORF">GPA26_20435</name>
</gene>
<keyword evidence="5 6" id="KW-0408">Iron</keyword>